<reference evidence="2 3" key="1">
    <citation type="submission" date="2023-07" db="EMBL/GenBank/DDBJ databases">
        <title>Comparative genomics of wheat-associated soil bacteria to identify genetic determinants of phenazine resistance.</title>
        <authorList>
            <person name="Mouncey N."/>
        </authorList>
    </citation>
    <scope>NUCLEOTIDE SEQUENCE [LARGE SCALE GENOMIC DNA]</scope>
    <source>
        <strain evidence="2 3">W2I7</strain>
    </source>
</reference>
<comment type="caution">
    <text evidence="2">The sequence shown here is derived from an EMBL/GenBank/DDBJ whole genome shotgun (WGS) entry which is preliminary data.</text>
</comment>
<dbReference type="EMBL" id="JAUSXK010000001">
    <property type="protein sequence ID" value="MDQ0642033.1"/>
    <property type="molecule type" value="Genomic_DNA"/>
</dbReference>
<organism evidence="2 3">
    <name type="scientific">Microbacterium murale</name>
    <dbReference type="NCBI Taxonomy" id="1081040"/>
    <lineage>
        <taxon>Bacteria</taxon>
        <taxon>Bacillati</taxon>
        <taxon>Actinomycetota</taxon>
        <taxon>Actinomycetes</taxon>
        <taxon>Micrococcales</taxon>
        <taxon>Microbacteriaceae</taxon>
        <taxon>Microbacterium</taxon>
    </lineage>
</organism>
<keyword evidence="1" id="KW-1133">Transmembrane helix</keyword>
<feature type="transmembrane region" description="Helical" evidence="1">
    <location>
        <begin position="12"/>
        <end position="33"/>
    </location>
</feature>
<evidence type="ECO:0000313" key="2">
    <source>
        <dbReference type="EMBL" id="MDQ0642033.1"/>
    </source>
</evidence>
<keyword evidence="1" id="KW-0812">Transmembrane</keyword>
<accession>A0ABU0P3X9</accession>
<keyword evidence="3" id="KW-1185">Reference proteome</keyword>
<gene>
    <name evidence="2" type="ORF">QFZ46_000193</name>
</gene>
<evidence type="ECO:0000313" key="3">
    <source>
        <dbReference type="Proteomes" id="UP001239085"/>
    </source>
</evidence>
<feature type="transmembrane region" description="Helical" evidence="1">
    <location>
        <begin position="39"/>
        <end position="58"/>
    </location>
</feature>
<sequence length="103" mass="10877">MRPLPRPLQAVITWAAILPLVLIASAIVAPFTSGWPDPLRTAVVITVVVPIAVFWAVPTLAKAAQRMRGVPPEVVAAACSARTLPASDTVGDITRDSSSDPRR</sequence>
<proteinExistence type="predicted"/>
<name>A0ABU0P3X9_9MICO</name>
<keyword evidence="1" id="KW-0472">Membrane</keyword>
<dbReference type="Proteomes" id="UP001239085">
    <property type="component" value="Unassembled WGS sequence"/>
</dbReference>
<evidence type="ECO:0000256" key="1">
    <source>
        <dbReference type="SAM" id="Phobius"/>
    </source>
</evidence>
<protein>
    <submittedName>
        <fullName evidence="2">Uncharacterized protein</fullName>
    </submittedName>
</protein>